<accession>A0ABS9J836</accession>
<gene>
    <name evidence="1" type="ORF">L0F81_00155</name>
</gene>
<organism evidence="1 2">
    <name type="scientific">Streptomyces tricolor</name>
    <dbReference type="NCBI Taxonomy" id="68277"/>
    <lineage>
        <taxon>Bacteria</taxon>
        <taxon>Bacillati</taxon>
        <taxon>Actinomycetota</taxon>
        <taxon>Actinomycetes</taxon>
        <taxon>Kitasatosporales</taxon>
        <taxon>Streptomycetaceae</taxon>
        <taxon>Streptomyces</taxon>
        <taxon>Streptomyces violaceoruber group</taxon>
    </lineage>
</organism>
<dbReference type="RefSeq" id="WP_158103117.1">
    <property type="nucleotide sequence ID" value="NZ_JAKKZF010000001.1"/>
</dbReference>
<proteinExistence type="predicted"/>
<name>A0ABS9J836_9ACTN</name>
<evidence type="ECO:0000313" key="1">
    <source>
        <dbReference type="EMBL" id="MCG0061711.1"/>
    </source>
</evidence>
<keyword evidence="2" id="KW-1185">Reference proteome</keyword>
<evidence type="ECO:0008006" key="3">
    <source>
        <dbReference type="Google" id="ProtNLM"/>
    </source>
</evidence>
<sequence length="56" mass="6278">MTFDFVAITRSGLVYRGNVEADSAEQGARQAVEHMKANRMEAQEVVIDGYVYSPRI</sequence>
<comment type="caution">
    <text evidence="1">The sequence shown here is derived from an EMBL/GenBank/DDBJ whole genome shotgun (WGS) entry which is preliminary data.</text>
</comment>
<evidence type="ECO:0000313" key="2">
    <source>
        <dbReference type="Proteomes" id="UP001299012"/>
    </source>
</evidence>
<protein>
    <recommendedName>
        <fullName evidence="3">BON domain-containing protein</fullName>
    </recommendedName>
</protein>
<dbReference type="Proteomes" id="UP001299012">
    <property type="component" value="Unassembled WGS sequence"/>
</dbReference>
<dbReference type="EMBL" id="JAKKZF010000001">
    <property type="protein sequence ID" value="MCG0061711.1"/>
    <property type="molecule type" value="Genomic_DNA"/>
</dbReference>
<reference evidence="1 2" key="1">
    <citation type="submission" date="2022-01" db="EMBL/GenBank/DDBJ databases">
        <title>Draft Genome Sequences of Seven Type Strains of the Genus Streptomyces.</title>
        <authorList>
            <person name="Aziz S."/>
            <person name="Coretto E."/>
            <person name="Chronakova A."/>
            <person name="Sproer C."/>
            <person name="Huber K."/>
            <person name="Nouioui I."/>
            <person name="Gross H."/>
        </authorList>
    </citation>
    <scope>NUCLEOTIDE SEQUENCE [LARGE SCALE GENOMIC DNA]</scope>
    <source>
        <strain evidence="1 2">DSM 41685</strain>
    </source>
</reference>